<protein>
    <submittedName>
        <fullName evidence="2">Gp149.1</fullName>
    </submittedName>
</protein>
<reference evidence="2 3" key="1">
    <citation type="submission" date="2013-01" db="EMBL/GenBank/DDBJ databases">
        <title>Large myovirus of Bacillus.</title>
        <authorList>
            <person name="Klumpp J."/>
            <person name="Beyer W."/>
            <person name="Loessner M.J."/>
        </authorList>
    </citation>
    <scope>NUCLEOTIDE SEQUENCE [LARGE SCALE GENOMIC DNA]</scope>
</reference>
<name>L7UXP2_9CAUD</name>
<dbReference type="GeneID" id="14564332"/>
<dbReference type="Proteomes" id="UP000005445">
    <property type="component" value="Segment"/>
</dbReference>
<evidence type="ECO:0000313" key="2">
    <source>
        <dbReference type="EMBL" id="AGC55706.1"/>
    </source>
</evidence>
<keyword evidence="1" id="KW-1133">Transmembrane helix</keyword>
<organism evidence="2 3">
    <name type="scientific">Bacillus phage W.Ph</name>
    <dbReference type="NCBI Taxonomy" id="764595"/>
    <lineage>
        <taxon>Viruses</taxon>
        <taxon>Duplodnaviria</taxon>
        <taxon>Heunggongvirae</taxon>
        <taxon>Uroviricota</taxon>
        <taxon>Caudoviricetes</taxon>
        <taxon>Herelleviridae</taxon>
        <taxon>Bastillevirinae</taxon>
        <taxon>Wphvirus</taxon>
        <taxon>Wphvirus WPh</taxon>
    </lineage>
</organism>
<keyword evidence="3" id="KW-1185">Reference proteome</keyword>
<accession>L7UXP2</accession>
<dbReference type="OrthoDB" id="29004at10239"/>
<dbReference type="KEGG" id="vg:14564332"/>
<dbReference type="EMBL" id="HM144387">
    <property type="protein sequence ID" value="AGC55706.1"/>
    <property type="molecule type" value="Genomic_DNA"/>
</dbReference>
<keyword evidence="1" id="KW-0812">Transmembrane</keyword>
<evidence type="ECO:0000313" key="3">
    <source>
        <dbReference type="Proteomes" id="UP000005445"/>
    </source>
</evidence>
<proteinExistence type="predicted"/>
<keyword evidence="1" id="KW-0472">Membrane</keyword>
<evidence type="ECO:0000256" key="1">
    <source>
        <dbReference type="SAM" id="Phobius"/>
    </source>
</evidence>
<feature type="transmembrane region" description="Helical" evidence="1">
    <location>
        <begin position="12"/>
        <end position="37"/>
    </location>
</feature>
<dbReference type="RefSeq" id="YP_007366634.1">
    <property type="nucleotide sequence ID" value="NC_016563.1"/>
</dbReference>
<sequence>MDISFTIPDFWFGVLVTVISVPIICYFGAILIVMLVWRRG</sequence>